<protein>
    <recommendedName>
        <fullName evidence="2">SAM-dependent methyltransferase</fullName>
    </recommendedName>
</protein>
<dbReference type="PANTHER" id="PTHR14614:SF132">
    <property type="entry name" value="PROTEIN-LYSINE METHYLTRANSFERASE C42C1.13"/>
    <property type="match status" value="1"/>
</dbReference>
<organism evidence="1">
    <name type="scientific">uncultured Thermomicrobiales bacterium</name>
    <dbReference type="NCBI Taxonomy" id="1645740"/>
    <lineage>
        <taxon>Bacteria</taxon>
        <taxon>Pseudomonadati</taxon>
        <taxon>Thermomicrobiota</taxon>
        <taxon>Thermomicrobia</taxon>
        <taxon>Thermomicrobiales</taxon>
        <taxon>environmental samples</taxon>
    </lineage>
</organism>
<name>A0A6J4VWI6_9BACT</name>
<dbReference type="InterPro" id="IPR019410">
    <property type="entry name" value="Methyltransf_16"/>
</dbReference>
<dbReference type="PANTHER" id="PTHR14614">
    <property type="entry name" value="HEPATOCELLULAR CARCINOMA-ASSOCIATED ANTIGEN"/>
    <property type="match status" value="1"/>
</dbReference>
<dbReference type="Pfam" id="PF10294">
    <property type="entry name" value="Methyltransf_16"/>
    <property type="match status" value="1"/>
</dbReference>
<dbReference type="InterPro" id="IPR029063">
    <property type="entry name" value="SAM-dependent_MTases_sf"/>
</dbReference>
<dbReference type="Gene3D" id="3.40.50.150">
    <property type="entry name" value="Vaccinia Virus protein VP39"/>
    <property type="match status" value="1"/>
</dbReference>
<gene>
    <name evidence="1" type="ORF">AVDCRST_MAG18-4583</name>
</gene>
<dbReference type="SUPFAM" id="SSF53335">
    <property type="entry name" value="S-adenosyl-L-methionine-dependent methyltransferases"/>
    <property type="match status" value="1"/>
</dbReference>
<reference evidence="1" key="1">
    <citation type="submission" date="2020-02" db="EMBL/GenBank/DDBJ databases">
        <authorList>
            <person name="Meier V. D."/>
        </authorList>
    </citation>
    <scope>NUCLEOTIDE SEQUENCE</scope>
    <source>
        <strain evidence="1">AVDCRST_MAG18</strain>
    </source>
</reference>
<dbReference type="AlphaFoldDB" id="A0A6J4VWI6"/>
<dbReference type="EMBL" id="CADCWN010000367">
    <property type="protein sequence ID" value="CAA9589245.1"/>
    <property type="molecule type" value="Genomic_DNA"/>
</dbReference>
<evidence type="ECO:0000313" key="1">
    <source>
        <dbReference type="EMBL" id="CAA9589245.1"/>
    </source>
</evidence>
<sequence>MTGDSTRDRRLDRLRARLSEQVALKDVPVTLPRAGRTYSILTPTDHDRLLDEAETDPEQNLPYWAEIWPSGIALGDVALARAAALAGHTVLELGSGLGITAAAALEAGAELLAADYSAVSLALCRHNALRNAGREPRTMEINWRAPTDELLAHADAIRGYPRILAADVLYETRDIAPLLALTERLLAPDGVLWLAEPGREAAQRFLAAATALGWGRESEAHDGPWTEGTNVRVGVHFLRRPGS</sequence>
<accession>A0A6J4VWI6</accession>
<proteinExistence type="predicted"/>
<evidence type="ECO:0008006" key="2">
    <source>
        <dbReference type="Google" id="ProtNLM"/>
    </source>
</evidence>